<protein>
    <submittedName>
        <fullName evidence="1">Uncharacterized protein</fullName>
    </submittedName>
</protein>
<sequence length="52" mass="5776">MLTLIHLFSALRLLTDCRAVHSGSLAVRESLIGARAATRNPRIESASRRKRC</sequence>
<name>A0A840BNB5_9RHOO</name>
<organism evidence="1 2">
    <name type="scientific">Niveibacterium umoris</name>
    <dbReference type="NCBI Taxonomy" id="1193620"/>
    <lineage>
        <taxon>Bacteria</taxon>
        <taxon>Pseudomonadati</taxon>
        <taxon>Pseudomonadota</taxon>
        <taxon>Betaproteobacteria</taxon>
        <taxon>Rhodocyclales</taxon>
        <taxon>Rhodocyclaceae</taxon>
        <taxon>Niveibacterium</taxon>
    </lineage>
</organism>
<dbReference type="RefSeq" id="WP_183635963.1">
    <property type="nucleotide sequence ID" value="NZ_BAABLE010000005.1"/>
</dbReference>
<accession>A0A840BNB5</accession>
<dbReference type="Proteomes" id="UP000561045">
    <property type="component" value="Unassembled WGS sequence"/>
</dbReference>
<comment type="caution">
    <text evidence="1">The sequence shown here is derived from an EMBL/GenBank/DDBJ whole genome shotgun (WGS) entry which is preliminary data.</text>
</comment>
<reference evidence="1 2" key="1">
    <citation type="submission" date="2020-08" db="EMBL/GenBank/DDBJ databases">
        <title>Genomic Encyclopedia of Type Strains, Phase IV (KMG-IV): sequencing the most valuable type-strain genomes for metagenomic binning, comparative biology and taxonomic classification.</title>
        <authorList>
            <person name="Goeker M."/>
        </authorList>
    </citation>
    <scope>NUCLEOTIDE SEQUENCE [LARGE SCALE GENOMIC DNA]</scope>
    <source>
        <strain evidence="1 2">DSM 106739</strain>
    </source>
</reference>
<gene>
    <name evidence="1" type="ORF">GGR36_003410</name>
</gene>
<evidence type="ECO:0000313" key="1">
    <source>
        <dbReference type="EMBL" id="MBB4014064.1"/>
    </source>
</evidence>
<proteinExistence type="predicted"/>
<dbReference type="AlphaFoldDB" id="A0A840BNB5"/>
<evidence type="ECO:0000313" key="2">
    <source>
        <dbReference type="Proteomes" id="UP000561045"/>
    </source>
</evidence>
<keyword evidence="2" id="KW-1185">Reference proteome</keyword>
<dbReference type="EMBL" id="JACIET010000002">
    <property type="protein sequence ID" value="MBB4014064.1"/>
    <property type="molecule type" value="Genomic_DNA"/>
</dbReference>